<dbReference type="Proteomes" id="UP000233293">
    <property type="component" value="Unassembled WGS sequence"/>
</dbReference>
<reference evidence="3" key="1">
    <citation type="submission" date="2017-12" db="EMBL/GenBank/DDBJ databases">
        <title>Draft genome sequence of Telmatospirillum siberiense 26-4b1T, an acidotolerant peatland alphaproteobacterium potentially involved in sulfur cycling.</title>
        <authorList>
            <person name="Hausmann B."/>
            <person name="Pjevac P."/>
            <person name="Schreck K."/>
            <person name="Herbold C.W."/>
            <person name="Daims H."/>
            <person name="Wagner M."/>
            <person name="Pester M."/>
            <person name="Loy A."/>
        </authorList>
    </citation>
    <scope>NUCLEOTIDE SEQUENCE [LARGE SCALE GENOMIC DNA]</scope>
    <source>
        <strain evidence="3">26-4b1</strain>
    </source>
</reference>
<dbReference type="Pfam" id="PF14552">
    <property type="entry name" value="Tautomerase_2"/>
    <property type="match status" value="1"/>
</dbReference>
<organism evidence="2 3">
    <name type="scientific">Telmatospirillum siberiense</name>
    <dbReference type="NCBI Taxonomy" id="382514"/>
    <lineage>
        <taxon>Bacteria</taxon>
        <taxon>Pseudomonadati</taxon>
        <taxon>Pseudomonadota</taxon>
        <taxon>Alphaproteobacteria</taxon>
        <taxon>Rhodospirillales</taxon>
        <taxon>Rhodospirillaceae</taxon>
        <taxon>Telmatospirillum</taxon>
    </lineage>
</organism>
<name>A0A2N3PUF3_9PROT</name>
<accession>A0A2N3PUF3</accession>
<dbReference type="PANTHER" id="PTHR38460">
    <property type="entry name" value="TAUTOMERASE YOLI-RELATED"/>
    <property type="match status" value="1"/>
</dbReference>
<evidence type="ECO:0008006" key="4">
    <source>
        <dbReference type="Google" id="ProtNLM"/>
    </source>
</evidence>
<proteinExistence type="predicted"/>
<dbReference type="Gene3D" id="3.30.429.10">
    <property type="entry name" value="Macrophage Migration Inhibitory Factor"/>
    <property type="match status" value="1"/>
</dbReference>
<dbReference type="PANTHER" id="PTHR38460:SF1">
    <property type="entry name" value="TAUTOMERASE YOLI-RELATED"/>
    <property type="match status" value="1"/>
</dbReference>
<feature type="region of interest" description="Disordered" evidence="1">
    <location>
        <begin position="1"/>
        <end position="23"/>
    </location>
</feature>
<evidence type="ECO:0000256" key="1">
    <source>
        <dbReference type="SAM" id="MobiDB-lite"/>
    </source>
</evidence>
<sequence>MRLGSHAPDAAWESQSDESEEEKVMPVAEIHVHEGRYDEPRLAKLGEAIQGALEAVLEVPPEDYFRIVHILPSHGFTHTPSFLGLTYSEDFILLKLTFIAGRPKEVRLALLKELNVRIVAATGVSPDDLAVLLHELPGENISFGQGLAQRAHISGGT</sequence>
<gene>
    <name evidence="2" type="ORF">CWS72_13065</name>
</gene>
<dbReference type="SUPFAM" id="SSF55331">
    <property type="entry name" value="Tautomerase/MIF"/>
    <property type="match status" value="1"/>
</dbReference>
<evidence type="ECO:0000313" key="3">
    <source>
        <dbReference type="Proteomes" id="UP000233293"/>
    </source>
</evidence>
<comment type="caution">
    <text evidence="2">The sequence shown here is derived from an EMBL/GenBank/DDBJ whole genome shotgun (WGS) entry which is preliminary data.</text>
</comment>
<dbReference type="InterPro" id="IPR037479">
    <property type="entry name" value="Tauto_MSAD"/>
</dbReference>
<evidence type="ECO:0000313" key="2">
    <source>
        <dbReference type="EMBL" id="PKU24032.1"/>
    </source>
</evidence>
<protein>
    <recommendedName>
        <fullName evidence="4">Tautomerase family protein</fullName>
    </recommendedName>
</protein>
<dbReference type="AlphaFoldDB" id="A0A2N3PUF3"/>
<dbReference type="InterPro" id="IPR014347">
    <property type="entry name" value="Tautomerase/MIF_sf"/>
</dbReference>
<dbReference type="EMBL" id="PIUM01000014">
    <property type="protein sequence ID" value="PKU24032.1"/>
    <property type="molecule type" value="Genomic_DNA"/>
</dbReference>
<keyword evidence="3" id="KW-1185">Reference proteome</keyword>